<organism evidence="4 5">
    <name type="scientific">Cytobacillus purgationiresistens</name>
    <dbReference type="NCBI Taxonomy" id="863449"/>
    <lineage>
        <taxon>Bacteria</taxon>
        <taxon>Bacillati</taxon>
        <taxon>Bacillota</taxon>
        <taxon>Bacilli</taxon>
        <taxon>Bacillales</taxon>
        <taxon>Bacillaceae</taxon>
        <taxon>Cytobacillus</taxon>
    </lineage>
</organism>
<dbReference type="InterPro" id="IPR045851">
    <property type="entry name" value="AMP-bd_C_sf"/>
</dbReference>
<dbReference type="PANTHER" id="PTHR45527">
    <property type="entry name" value="NONRIBOSOMAL PEPTIDE SYNTHETASE"/>
    <property type="match status" value="1"/>
</dbReference>
<dbReference type="EMBL" id="JAUSUB010000070">
    <property type="protein sequence ID" value="MDQ0273986.1"/>
    <property type="molecule type" value="Genomic_DNA"/>
</dbReference>
<feature type="coiled-coil region" evidence="2">
    <location>
        <begin position="140"/>
        <end position="167"/>
    </location>
</feature>
<evidence type="ECO:0000256" key="1">
    <source>
        <dbReference type="ARBA" id="ARBA00001957"/>
    </source>
</evidence>
<dbReference type="PANTHER" id="PTHR45527:SF1">
    <property type="entry name" value="FATTY ACID SYNTHASE"/>
    <property type="match status" value="1"/>
</dbReference>
<keyword evidence="5" id="KW-1185">Reference proteome</keyword>
<dbReference type="InterPro" id="IPR009081">
    <property type="entry name" value="PP-bd_ACP"/>
</dbReference>
<dbReference type="Proteomes" id="UP001238088">
    <property type="component" value="Unassembled WGS sequence"/>
</dbReference>
<evidence type="ECO:0000313" key="4">
    <source>
        <dbReference type="EMBL" id="MDQ0273986.1"/>
    </source>
</evidence>
<comment type="cofactor">
    <cofactor evidence="1">
        <name>pantetheine 4'-phosphate</name>
        <dbReference type="ChEBI" id="CHEBI:47942"/>
    </cofactor>
</comment>
<dbReference type="Pfam" id="PF00501">
    <property type="entry name" value="AMP-binding"/>
    <property type="match status" value="2"/>
</dbReference>
<dbReference type="Gene3D" id="1.10.1200.10">
    <property type="entry name" value="ACP-like"/>
    <property type="match status" value="1"/>
</dbReference>
<dbReference type="Gene3D" id="3.30.300.30">
    <property type="match status" value="1"/>
</dbReference>
<dbReference type="SUPFAM" id="SSF47336">
    <property type="entry name" value="ACP-like"/>
    <property type="match status" value="1"/>
</dbReference>
<proteinExistence type="predicted"/>
<dbReference type="InterPro" id="IPR000873">
    <property type="entry name" value="AMP-dep_synth/lig_dom"/>
</dbReference>
<comment type="caution">
    <text evidence="4">The sequence shown here is derived from an EMBL/GenBank/DDBJ whole genome shotgun (WGS) entry which is preliminary data.</text>
</comment>
<accession>A0ABU0ART1</accession>
<protein>
    <submittedName>
        <fullName evidence="4">Non-ribosomal peptide synthetase component F/acyl carrier protein</fullName>
    </submittedName>
</protein>
<gene>
    <name evidence="4" type="ORF">J2S17_005947</name>
</gene>
<dbReference type="SUPFAM" id="SSF52777">
    <property type="entry name" value="CoA-dependent acyltransferases"/>
    <property type="match status" value="2"/>
</dbReference>
<evidence type="ECO:0000313" key="5">
    <source>
        <dbReference type="Proteomes" id="UP001238088"/>
    </source>
</evidence>
<keyword evidence="2" id="KW-0175">Coiled coil</keyword>
<dbReference type="Pfam" id="PF13193">
    <property type="entry name" value="AMP-binding_C"/>
    <property type="match status" value="1"/>
</dbReference>
<dbReference type="InterPro" id="IPR042099">
    <property type="entry name" value="ANL_N_sf"/>
</dbReference>
<dbReference type="InterPro" id="IPR036736">
    <property type="entry name" value="ACP-like_sf"/>
</dbReference>
<feature type="non-terminal residue" evidence="4">
    <location>
        <position position="855"/>
    </location>
</feature>
<sequence>MKALIVGGEAFPPALLQRLQAYNHLSIYNGYGPTETTVYSSIKNISLDQQVTIGQPIRNTQCYIVDLHNRLQPIDVYGELCIAGSGVSQGYWNQPEMTAEKFVKNPFGPNNMMYRTGDLARWLPDGHIEYAGRMDQQVKMRGYRIELQEIEAQLEKMTSIREAAVALHKDSTGDDYLCGYLVWGNCQAAISLETIKAQLLTKLPGYMVPTQFLMLEELPLTANGKLDRKALPKPDLQALRHEAPRTPTEIGLAQIWSEVLDIERPGIDDDFFTLGGHSLKATIIVGKIKKIFKKHLSLTDFFENSTIRQLSLNLEQLKIDRYEEIQLAAPREAYPLSSSQRRLFVLSQFSEIGTSYNMTGAWKIKGNISLKKLQEALKQVTNKHEILRTSFKMIDGEPVQTIHESVENKIAYQHASEQQLPQLMERFIRPFDLESNPLFRTGLIKTDDHSHVLWFDMHHILSDGTSIRILAKEIMEAYNGQTLSNTQIQYKDYAVWQKNQTSSGTYINNQAFWMNVFKENSTPLELYSDKQRHSVSNYAGSQFSCEINHSLTTKINEFAQKASCSFYMVLLAAYNILLSKYSGQEDIVIGSPVAGRSLVEIQDTIGVFINMLPMRNQPIGSKRFNAFLQEVKDQTLQALEHQDYPFEDLVENLKIPRVANRHPLFDVVLVHQNMDQSVLSFGDHIAYPYDMPHRTAKFDLTLEIIDMPEHTVMNWEYRTSLFTEKTIQRIANQFLHVLEEVVDNPERELASLTLSQKEREELAHFNQTEIPYHLNKTVIELFQNQARQTPGRKAIICNDKYWSYQRLDKETNQLARHLQARGVGPEKIVGIMVEPSADMFLAVLAVLKAGGAYIP</sequence>
<dbReference type="InterPro" id="IPR001242">
    <property type="entry name" value="Condensation_dom"/>
</dbReference>
<dbReference type="InterPro" id="IPR025110">
    <property type="entry name" value="AMP-bd_C"/>
</dbReference>
<dbReference type="Gene3D" id="3.30.559.10">
    <property type="entry name" value="Chloramphenicol acetyltransferase-like domain"/>
    <property type="match status" value="1"/>
</dbReference>
<evidence type="ECO:0000259" key="3">
    <source>
        <dbReference type="PROSITE" id="PS50075"/>
    </source>
</evidence>
<name>A0ABU0ART1_9BACI</name>
<dbReference type="Gene3D" id="3.40.50.12780">
    <property type="entry name" value="N-terminal domain of ligase-like"/>
    <property type="match status" value="2"/>
</dbReference>
<dbReference type="PROSITE" id="PS50075">
    <property type="entry name" value="CARRIER"/>
    <property type="match status" value="1"/>
</dbReference>
<evidence type="ECO:0000256" key="2">
    <source>
        <dbReference type="SAM" id="Coils"/>
    </source>
</evidence>
<dbReference type="InterPro" id="IPR023213">
    <property type="entry name" value="CAT-like_dom_sf"/>
</dbReference>
<dbReference type="Pfam" id="PF00550">
    <property type="entry name" value="PP-binding"/>
    <property type="match status" value="1"/>
</dbReference>
<dbReference type="CDD" id="cd19531">
    <property type="entry name" value="LCL_NRPS-like"/>
    <property type="match status" value="1"/>
</dbReference>
<reference evidence="4 5" key="1">
    <citation type="submission" date="2023-07" db="EMBL/GenBank/DDBJ databases">
        <title>Genomic Encyclopedia of Type Strains, Phase IV (KMG-IV): sequencing the most valuable type-strain genomes for metagenomic binning, comparative biology and taxonomic classification.</title>
        <authorList>
            <person name="Goeker M."/>
        </authorList>
    </citation>
    <scope>NUCLEOTIDE SEQUENCE [LARGE SCALE GENOMIC DNA]</scope>
    <source>
        <strain evidence="4 5">DSM 23494</strain>
    </source>
</reference>
<feature type="domain" description="Carrier" evidence="3">
    <location>
        <begin position="243"/>
        <end position="318"/>
    </location>
</feature>
<dbReference type="Pfam" id="PF00668">
    <property type="entry name" value="Condensation"/>
    <property type="match status" value="1"/>
</dbReference>
<dbReference type="SUPFAM" id="SSF56801">
    <property type="entry name" value="Acetyl-CoA synthetase-like"/>
    <property type="match status" value="2"/>
</dbReference>
<dbReference type="Gene3D" id="3.30.559.30">
    <property type="entry name" value="Nonribosomal peptide synthetase, condensation domain"/>
    <property type="match status" value="1"/>
</dbReference>